<evidence type="ECO:0000313" key="2">
    <source>
        <dbReference type="EMBL" id="PKV94348.1"/>
    </source>
</evidence>
<reference evidence="2 3" key="1">
    <citation type="submission" date="2017-12" db="EMBL/GenBank/DDBJ databases">
        <title>Sequencing the genomes of 1000 Actinobacteria strains.</title>
        <authorList>
            <person name="Klenk H.-P."/>
        </authorList>
    </citation>
    <scope>NUCLEOTIDE SEQUENCE [LARGE SCALE GENOMIC DNA]</scope>
    <source>
        <strain evidence="2 3">DSM 45165</strain>
    </source>
</reference>
<name>A0A2N3WKF5_9PSEU</name>
<evidence type="ECO:0000256" key="1">
    <source>
        <dbReference type="SAM" id="MobiDB-lite"/>
    </source>
</evidence>
<comment type="caution">
    <text evidence="2">The sequence shown here is derived from an EMBL/GenBank/DDBJ whole genome shotgun (WGS) entry which is preliminary data.</text>
</comment>
<dbReference type="EMBL" id="PJMY01000003">
    <property type="protein sequence ID" value="PKV94348.1"/>
    <property type="molecule type" value="Genomic_DNA"/>
</dbReference>
<sequence>MNQNMAIPMIPIAIDAQPITPDPVVPSGTDSAGFSGFTAT</sequence>
<dbReference type="RefSeq" id="WP_279630019.1">
    <property type="nucleotide sequence ID" value="NZ_PJMY01000003.1"/>
</dbReference>
<feature type="region of interest" description="Disordered" evidence="1">
    <location>
        <begin position="21"/>
        <end position="40"/>
    </location>
</feature>
<gene>
    <name evidence="2" type="ORF">ATK30_5225</name>
</gene>
<accession>A0A2N3WKF5</accession>
<keyword evidence="3" id="KW-1185">Reference proteome</keyword>
<protein>
    <submittedName>
        <fullName evidence="2">Uncharacterized protein</fullName>
    </submittedName>
</protein>
<evidence type="ECO:0000313" key="3">
    <source>
        <dbReference type="Proteomes" id="UP000233750"/>
    </source>
</evidence>
<feature type="compositionally biased region" description="Polar residues" evidence="1">
    <location>
        <begin position="28"/>
        <end position="40"/>
    </location>
</feature>
<organism evidence="2 3">
    <name type="scientific">Amycolatopsis echigonensis</name>
    <dbReference type="NCBI Taxonomy" id="2576905"/>
    <lineage>
        <taxon>Bacteria</taxon>
        <taxon>Bacillati</taxon>
        <taxon>Actinomycetota</taxon>
        <taxon>Actinomycetes</taxon>
        <taxon>Pseudonocardiales</taxon>
        <taxon>Pseudonocardiaceae</taxon>
        <taxon>Amycolatopsis</taxon>
    </lineage>
</organism>
<dbReference type="AlphaFoldDB" id="A0A2N3WKF5"/>
<proteinExistence type="predicted"/>
<dbReference type="Proteomes" id="UP000233750">
    <property type="component" value="Unassembled WGS sequence"/>
</dbReference>